<organism evidence="1 2">
    <name type="scientific">Cajanus cajan</name>
    <name type="common">Pigeon pea</name>
    <name type="synonym">Cajanus indicus</name>
    <dbReference type="NCBI Taxonomy" id="3821"/>
    <lineage>
        <taxon>Eukaryota</taxon>
        <taxon>Viridiplantae</taxon>
        <taxon>Streptophyta</taxon>
        <taxon>Embryophyta</taxon>
        <taxon>Tracheophyta</taxon>
        <taxon>Spermatophyta</taxon>
        <taxon>Magnoliopsida</taxon>
        <taxon>eudicotyledons</taxon>
        <taxon>Gunneridae</taxon>
        <taxon>Pentapetalae</taxon>
        <taxon>rosids</taxon>
        <taxon>fabids</taxon>
        <taxon>Fabales</taxon>
        <taxon>Fabaceae</taxon>
        <taxon>Papilionoideae</taxon>
        <taxon>50 kb inversion clade</taxon>
        <taxon>NPAAA clade</taxon>
        <taxon>indigoferoid/millettioid clade</taxon>
        <taxon>Phaseoleae</taxon>
        <taxon>Cajanus</taxon>
    </lineage>
</organism>
<keyword evidence="2" id="KW-1185">Reference proteome</keyword>
<dbReference type="EC" id="3.6.1.-" evidence="1"/>
<accession>A0A151RUL5</accession>
<dbReference type="SUPFAM" id="SSF50692">
    <property type="entry name" value="ADC-like"/>
    <property type="match status" value="1"/>
</dbReference>
<dbReference type="STRING" id="3821.A0A151RUL5"/>
<feature type="non-terminal residue" evidence="1">
    <location>
        <position position="1"/>
    </location>
</feature>
<gene>
    <name evidence="1" type="ORF">KK1_032170</name>
</gene>
<reference evidence="1" key="1">
    <citation type="journal article" date="2012" name="Nat. Biotechnol.">
        <title>Draft genome sequence of pigeonpea (Cajanus cajan), an orphan legume crop of resource-poor farmers.</title>
        <authorList>
            <person name="Varshney R.K."/>
            <person name="Chen W."/>
            <person name="Li Y."/>
            <person name="Bharti A.K."/>
            <person name="Saxena R.K."/>
            <person name="Schlueter J.A."/>
            <person name="Donoghue M.T."/>
            <person name="Azam S."/>
            <person name="Fan G."/>
            <person name="Whaley A.M."/>
            <person name="Farmer A.D."/>
            <person name="Sheridan J."/>
            <person name="Iwata A."/>
            <person name="Tuteja R."/>
            <person name="Penmetsa R.V."/>
            <person name="Wu W."/>
            <person name="Upadhyaya H.D."/>
            <person name="Yang S.P."/>
            <person name="Shah T."/>
            <person name="Saxena K.B."/>
            <person name="Michael T."/>
            <person name="McCombie W.R."/>
            <person name="Yang B."/>
            <person name="Zhang G."/>
            <person name="Yang H."/>
            <person name="Wang J."/>
            <person name="Spillane C."/>
            <person name="Cook D.R."/>
            <person name="May G.D."/>
            <person name="Xu X."/>
            <person name="Jackson S.A."/>
        </authorList>
    </citation>
    <scope>NUCLEOTIDE SEQUENCE [LARGE SCALE GENOMIC DNA]</scope>
</reference>
<dbReference type="GO" id="GO:0016787">
    <property type="term" value="F:hydrolase activity"/>
    <property type="evidence" value="ECO:0007669"/>
    <property type="project" value="UniProtKB-KW"/>
</dbReference>
<keyword evidence="1" id="KW-0378">Hydrolase</keyword>
<dbReference type="AlphaFoldDB" id="A0A151RUL5"/>
<evidence type="ECO:0000313" key="1">
    <source>
        <dbReference type="EMBL" id="KYP46232.1"/>
    </source>
</evidence>
<dbReference type="FunFam" id="2.40.40.20:FF:000003">
    <property type="entry name" value="Transitional endoplasmic reticulum ATPase"/>
    <property type="match status" value="1"/>
</dbReference>
<protein>
    <submittedName>
        <fullName evidence="1">Cell division control protein 48 isogeny D</fullName>
        <ecNumber evidence="1">3.6.1.-</ecNumber>
    </submittedName>
</protein>
<evidence type="ECO:0000313" key="2">
    <source>
        <dbReference type="Proteomes" id="UP000075243"/>
    </source>
</evidence>
<keyword evidence="1" id="KW-0131">Cell cycle</keyword>
<proteinExistence type="predicted"/>
<dbReference type="Gene3D" id="2.40.40.20">
    <property type="match status" value="1"/>
</dbReference>
<keyword evidence="1" id="KW-0132">Cell division</keyword>
<dbReference type="EMBL" id="KQ483564">
    <property type="protein sequence ID" value="KYP46232.1"/>
    <property type="molecule type" value="Genomic_DNA"/>
</dbReference>
<dbReference type="Gramene" id="C.cajan_34666.t">
    <property type="protein sequence ID" value="C.cajan_34666.t.cds1"/>
    <property type="gene ID" value="C.cajan_34666"/>
</dbReference>
<dbReference type="Proteomes" id="UP000075243">
    <property type="component" value="Unassembled WGS sequence"/>
</dbReference>
<dbReference type="InterPro" id="IPR009010">
    <property type="entry name" value="Asp_de-COase-like_dom_sf"/>
</dbReference>
<sequence>KGTKRDFITEILERKKVPNQLVVDEAINDDKSVVALHPDTTEKLQLFRGDTILLKVNHEARSILILMEQSFSCGA</sequence>
<name>A0A151RUL5_CAJCA</name>
<dbReference type="GO" id="GO:0051301">
    <property type="term" value="P:cell division"/>
    <property type="evidence" value="ECO:0007669"/>
    <property type="project" value="UniProtKB-KW"/>
</dbReference>